<proteinExistence type="evidence at transcript level"/>
<sequence>MFLLETFIISILRGRFTGDKLFHGVLLLLSWQIHSKSPLGQVGYLRL</sequence>
<reference evidence="1" key="1">
    <citation type="submission" date="2001-10" db="EMBL/GenBank/DDBJ databases">
        <authorList>
            <person name="Nguyen M."/>
            <person name="Karlin-Neumann G."/>
            <person name="Southwick A."/>
            <person name="Lam B."/>
            <person name="Miranda M."/>
            <person name="Palm C.J."/>
            <person name="Bowser L."/>
            <person name="Jones T."/>
            <person name="Banh J."/>
            <person name="Carninci P."/>
            <person name="Chen H."/>
            <person name="Cheuk R."/>
            <person name="Chung M.K."/>
            <person name="Hayashizaki Y."/>
            <person name="Ishida J."/>
            <person name="Kamiya A."/>
            <person name="Kawai J."/>
            <person name="Kim C."/>
            <person name="Lin J."/>
            <person name="Liu S.X."/>
            <person name="Narusaka M."/>
            <person name="Pham P.K."/>
            <person name="Sakano H."/>
            <person name="Sakurai T."/>
            <person name="Satou M."/>
            <person name="Seki M."/>
            <person name="Shinn P."/>
            <person name="Yamada K."/>
            <person name="Shinozaki K."/>
            <person name="Ecker J."/>
            <person name="Theologis A."/>
            <person name="Davis R.W."/>
        </authorList>
    </citation>
    <scope>NUCLEOTIDE SEQUENCE</scope>
</reference>
<name>Q93Y13_ARATH</name>
<organism evidence="1">
    <name type="scientific">Arabidopsis thaliana</name>
    <name type="common">Mouse-ear cress</name>
    <dbReference type="NCBI Taxonomy" id="3702"/>
    <lineage>
        <taxon>Eukaryota</taxon>
        <taxon>Viridiplantae</taxon>
        <taxon>Streptophyta</taxon>
        <taxon>Embryophyta</taxon>
        <taxon>Tracheophyta</taxon>
        <taxon>Spermatophyta</taxon>
        <taxon>Magnoliopsida</taxon>
        <taxon>eudicotyledons</taxon>
        <taxon>Gunneridae</taxon>
        <taxon>Pentapetalae</taxon>
        <taxon>rosids</taxon>
        <taxon>malvids</taxon>
        <taxon>Brassicales</taxon>
        <taxon>Brassicaceae</taxon>
        <taxon>Camelineae</taxon>
        <taxon>Arabidopsis</taxon>
    </lineage>
</organism>
<protein>
    <submittedName>
        <fullName evidence="1">L-aspartate oxidase-like protein</fullName>
    </submittedName>
</protein>
<evidence type="ECO:0000313" key="1">
    <source>
        <dbReference type="EMBL" id="AAL24282.1"/>
    </source>
</evidence>
<accession>Q93Y13</accession>
<dbReference type="EMBL" id="AY059800">
    <property type="protein sequence ID" value="AAL24282.1"/>
    <property type="molecule type" value="mRNA"/>
</dbReference>
<gene>
    <name evidence="1" type="ordered locus">At5g14760/T9L3_60</name>
</gene>
<dbReference type="AlphaFoldDB" id="Q93Y13"/>